<dbReference type="OrthoDB" id="408702at2759"/>
<dbReference type="GeneID" id="67004103"/>
<keyword evidence="4" id="KW-1185">Reference proteome</keyword>
<dbReference type="CDD" id="cd01285">
    <property type="entry name" value="nucleoside_deaminase"/>
    <property type="match status" value="1"/>
</dbReference>
<comment type="caution">
    <text evidence="3">The sequence shown here is derived from an EMBL/GenBank/DDBJ whole genome shotgun (WGS) entry which is preliminary data.</text>
</comment>
<proteinExistence type="predicted"/>
<dbReference type="AlphaFoldDB" id="A0A9P3EUF5"/>
<dbReference type="GO" id="GO:0052717">
    <property type="term" value="F:tRNA-specific adenosine-34 deaminase activity"/>
    <property type="evidence" value="ECO:0007669"/>
    <property type="project" value="TreeGrafter"/>
</dbReference>
<feature type="domain" description="CMP/dCMP-type deaminase" evidence="2">
    <location>
        <begin position="45"/>
        <end position="181"/>
    </location>
</feature>
<feature type="chain" id="PRO_5040299918" description="CMP/dCMP-type deaminase domain-containing protein" evidence="1">
    <location>
        <begin position="20"/>
        <end position="242"/>
    </location>
</feature>
<dbReference type="GO" id="GO:0002100">
    <property type="term" value="P:tRNA wobble adenosine to inosine editing"/>
    <property type="evidence" value="ECO:0007669"/>
    <property type="project" value="TreeGrafter"/>
</dbReference>
<dbReference type="PANTHER" id="PTHR11079:SF203">
    <property type="entry name" value="CMP_DCMP-TYPE DEAMINASE DOMAIN-CONTAINING PROTEIN"/>
    <property type="match status" value="1"/>
</dbReference>
<dbReference type="InterPro" id="IPR016193">
    <property type="entry name" value="Cytidine_deaminase-like"/>
</dbReference>
<dbReference type="RefSeq" id="XP_043157348.1">
    <property type="nucleotide sequence ID" value="XM_043301413.1"/>
</dbReference>
<dbReference type="EMBL" id="BHVY01000004">
    <property type="protein sequence ID" value="GIJ86602.1"/>
    <property type="molecule type" value="Genomic_DNA"/>
</dbReference>
<gene>
    <name evidence="3" type="ORF">Asppvi_005492</name>
</gene>
<organism evidence="3 4">
    <name type="scientific">Aspergillus pseudoviridinutans</name>
    <dbReference type="NCBI Taxonomy" id="1517512"/>
    <lineage>
        <taxon>Eukaryota</taxon>
        <taxon>Fungi</taxon>
        <taxon>Dikarya</taxon>
        <taxon>Ascomycota</taxon>
        <taxon>Pezizomycotina</taxon>
        <taxon>Eurotiomycetes</taxon>
        <taxon>Eurotiomycetidae</taxon>
        <taxon>Eurotiales</taxon>
        <taxon>Aspergillaceae</taxon>
        <taxon>Aspergillus</taxon>
        <taxon>Aspergillus subgen. Fumigati</taxon>
    </lineage>
</organism>
<feature type="signal peptide" evidence="1">
    <location>
        <begin position="1"/>
        <end position="19"/>
    </location>
</feature>
<accession>A0A9P3EUF5</accession>
<evidence type="ECO:0000259" key="2">
    <source>
        <dbReference type="PROSITE" id="PS51747"/>
    </source>
</evidence>
<protein>
    <recommendedName>
        <fullName evidence="2">CMP/dCMP-type deaminase domain-containing protein</fullName>
    </recommendedName>
</protein>
<evidence type="ECO:0000256" key="1">
    <source>
        <dbReference type="SAM" id="SignalP"/>
    </source>
</evidence>
<dbReference type="Pfam" id="PF00383">
    <property type="entry name" value="dCMP_cyt_deam_1"/>
    <property type="match status" value="1"/>
</dbReference>
<dbReference type="Proteomes" id="UP001043456">
    <property type="component" value="Unassembled WGS sequence"/>
</dbReference>
<dbReference type="PANTHER" id="PTHR11079">
    <property type="entry name" value="CYTOSINE DEAMINASE FAMILY MEMBER"/>
    <property type="match status" value="1"/>
</dbReference>
<keyword evidence="1" id="KW-0732">Signal</keyword>
<dbReference type="PROSITE" id="PS51747">
    <property type="entry name" value="CYT_DCMP_DEAMINASES_2"/>
    <property type="match status" value="1"/>
</dbReference>
<evidence type="ECO:0000313" key="4">
    <source>
        <dbReference type="Proteomes" id="UP001043456"/>
    </source>
</evidence>
<evidence type="ECO:0000313" key="3">
    <source>
        <dbReference type="EMBL" id="GIJ86602.1"/>
    </source>
</evidence>
<dbReference type="InterPro" id="IPR002125">
    <property type="entry name" value="CMP_dCMP_dom"/>
</dbReference>
<name>A0A9P3EUF5_9EURO</name>
<dbReference type="SUPFAM" id="SSF53927">
    <property type="entry name" value="Cytidine deaminase-like"/>
    <property type="match status" value="1"/>
</dbReference>
<sequence length="242" mass="26068">MRLLLLAASVAMISATGSGMCPVAARDRCVQPLESPTDMNGIAWNIREYWMRQVQNVLSEAYYPRVCPRYPFAAVLVNHTAGDGDLGDMICTGRNQALETGNDILHGEISAIMNCSAILQDAHGQFRLSPDEARIAMSSLTLYSNAESCPMCAAAMRWAGIRNYVYGTSIQTLLDAGWQQITISSADIWAQSTALDGADGGGMVGPIGPVLARETDPYFTWQYDASAPCPGRCTRGVDGQCT</sequence>
<reference evidence="3 4" key="1">
    <citation type="submission" date="2018-10" db="EMBL/GenBank/DDBJ databases">
        <title>Pan-genome distribution and transcriptional activeness of fungal secondary metabolism genes in Aspergillus section Fumigati.</title>
        <authorList>
            <person name="Takahashi H."/>
            <person name="Umemura M."/>
            <person name="Ninomiya A."/>
            <person name="Kusuya Y."/>
            <person name="Urayama S."/>
            <person name="Shimizu M."/>
            <person name="Watanabe A."/>
            <person name="Kamei K."/>
            <person name="Yaguchi T."/>
            <person name="Hagiwara D."/>
        </authorList>
    </citation>
    <scope>NUCLEOTIDE SEQUENCE [LARGE SCALE GENOMIC DNA]</scope>
    <source>
        <strain evidence="3 4">IFM 55266</strain>
    </source>
</reference>
<dbReference type="Gene3D" id="3.40.140.10">
    <property type="entry name" value="Cytidine Deaminase, domain 2"/>
    <property type="match status" value="1"/>
</dbReference>